<reference evidence="1" key="2">
    <citation type="submission" date="2014-03" db="EMBL/GenBank/DDBJ databases">
        <title>The whipworm genome and dual-species transcriptomics of an intimate host-pathogen interaction.</title>
        <authorList>
            <person name="Foth B.J."/>
            <person name="Tsai I.J."/>
            <person name="Reid A.J."/>
            <person name="Bancroft A.J."/>
            <person name="Nichol S."/>
            <person name="Tracey A."/>
            <person name="Holroyd N."/>
            <person name="Cotton J.A."/>
            <person name="Stanley E.J."/>
            <person name="Zarowiecki M."/>
            <person name="Liu J.Z."/>
            <person name="Huckvale T."/>
            <person name="Cooper P.J."/>
            <person name="Grencis R.K."/>
            <person name="Berriman M."/>
        </authorList>
    </citation>
    <scope>NUCLEOTIDE SEQUENCE [LARGE SCALE GENOMIC DNA]</scope>
</reference>
<evidence type="ECO:0000313" key="2">
    <source>
        <dbReference type="Proteomes" id="UP000030665"/>
    </source>
</evidence>
<dbReference type="Proteomes" id="UP000030665">
    <property type="component" value="Unassembled WGS sequence"/>
</dbReference>
<keyword evidence="2" id="KW-1185">Reference proteome</keyword>
<name>A0A077ZNY1_TRITR</name>
<proteinExistence type="predicted"/>
<dbReference type="OrthoDB" id="8061887at2759"/>
<dbReference type="PANTHER" id="PTHR47331:SF5">
    <property type="entry name" value="RIBONUCLEASE H"/>
    <property type="match status" value="1"/>
</dbReference>
<protein>
    <recommendedName>
        <fullName evidence="3">Peptidase A2 domain-containing protein</fullName>
    </recommendedName>
</protein>
<dbReference type="AlphaFoldDB" id="A0A077ZNY1"/>
<reference evidence="1" key="1">
    <citation type="submission" date="2014-01" db="EMBL/GenBank/DDBJ databases">
        <authorList>
            <person name="Aslett M."/>
        </authorList>
    </citation>
    <scope>NUCLEOTIDE SEQUENCE</scope>
</reference>
<sequence length="200" mass="22555">MWARRSFELRPRPVKLCDLDEWSEETVTIQSGLPSDMQQHSELSAKIITTDNSPLEVNVLLDAGSEATLIREDVANRIGLKGPVQDIRLSTFHGADPLIRCNRVCFTLQSLDGHHKFEIDSALTVPTLSVSRRRVDFKRLKSLWPHLRGIQIAASQPDDITVLVGMDVVEAHGQYRVFKHPKGIDGPHAVLTPFDWFIIE</sequence>
<accession>A0A077ZNY1</accession>
<evidence type="ECO:0000313" key="1">
    <source>
        <dbReference type="EMBL" id="CDW60415.1"/>
    </source>
</evidence>
<evidence type="ECO:0008006" key="3">
    <source>
        <dbReference type="Google" id="ProtNLM"/>
    </source>
</evidence>
<dbReference type="EMBL" id="HG807083">
    <property type="protein sequence ID" value="CDW60415.1"/>
    <property type="molecule type" value="Genomic_DNA"/>
</dbReference>
<organism evidence="1 2">
    <name type="scientific">Trichuris trichiura</name>
    <name type="common">Whipworm</name>
    <name type="synonym">Trichocephalus trichiurus</name>
    <dbReference type="NCBI Taxonomy" id="36087"/>
    <lineage>
        <taxon>Eukaryota</taxon>
        <taxon>Metazoa</taxon>
        <taxon>Ecdysozoa</taxon>
        <taxon>Nematoda</taxon>
        <taxon>Enoplea</taxon>
        <taxon>Dorylaimia</taxon>
        <taxon>Trichinellida</taxon>
        <taxon>Trichuridae</taxon>
        <taxon>Trichuris</taxon>
    </lineage>
</organism>
<gene>
    <name evidence="1" type="ORF">TTRE_0000879401</name>
</gene>
<dbReference type="PANTHER" id="PTHR47331">
    <property type="entry name" value="PHD-TYPE DOMAIN-CONTAINING PROTEIN"/>
    <property type="match status" value="1"/>
</dbReference>
<dbReference type="STRING" id="36087.A0A077ZNY1"/>